<organism evidence="1 2">
    <name type="scientific">Aquilegia coerulea</name>
    <name type="common">Rocky mountain columbine</name>
    <dbReference type="NCBI Taxonomy" id="218851"/>
    <lineage>
        <taxon>Eukaryota</taxon>
        <taxon>Viridiplantae</taxon>
        <taxon>Streptophyta</taxon>
        <taxon>Embryophyta</taxon>
        <taxon>Tracheophyta</taxon>
        <taxon>Spermatophyta</taxon>
        <taxon>Magnoliopsida</taxon>
        <taxon>Ranunculales</taxon>
        <taxon>Ranunculaceae</taxon>
        <taxon>Thalictroideae</taxon>
        <taxon>Aquilegia</taxon>
    </lineage>
</organism>
<dbReference type="InParanoid" id="A0A2G5ER72"/>
<evidence type="ECO:0000313" key="1">
    <source>
        <dbReference type="EMBL" id="PIA58224.1"/>
    </source>
</evidence>
<protein>
    <submittedName>
        <fullName evidence="1">Uncharacterized protein</fullName>
    </submittedName>
</protein>
<name>A0A2G5ER72_AQUCA</name>
<accession>A0A2G5ER72</accession>
<dbReference type="AlphaFoldDB" id="A0A2G5ER72"/>
<proteinExistence type="predicted"/>
<dbReference type="Proteomes" id="UP000230069">
    <property type="component" value="Unassembled WGS sequence"/>
</dbReference>
<dbReference type="EMBL" id="KZ305022">
    <property type="protein sequence ID" value="PIA58224.1"/>
    <property type="molecule type" value="Genomic_DNA"/>
</dbReference>
<evidence type="ECO:0000313" key="2">
    <source>
        <dbReference type="Proteomes" id="UP000230069"/>
    </source>
</evidence>
<gene>
    <name evidence="1" type="ORF">AQUCO_00500281v1</name>
</gene>
<sequence>MQRKSVGLQLVFQETMWGYTCSMIVLQLTIDLQIADPSFHRCSSPIANYQTCLKYYFSAVSCYSLILDDSTLASFQIGQQVK</sequence>
<keyword evidence="2" id="KW-1185">Reference proteome</keyword>
<reference evidence="1 2" key="1">
    <citation type="submission" date="2017-09" db="EMBL/GenBank/DDBJ databases">
        <title>WGS assembly of Aquilegia coerulea Goldsmith.</title>
        <authorList>
            <person name="Hodges S."/>
            <person name="Kramer E."/>
            <person name="Nordborg M."/>
            <person name="Tomkins J."/>
            <person name="Borevitz J."/>
            <person name="Derieg N."/>
            <person name="Yan J."/>
            <person name="Mihaltcheva S."/>
            <person name="Hayes R.D."/>
            <person name="Rokhsar D."/>
        </authorList>
    </citation>
    <scope>NUCLEOTIDE SEQUENCE [LARGE SCALE GENOMIC DNA]</scope>
    <source>
        <strain evidence="2">cv. Goldsmith</strain>
    </source>
</reference>